<protein>
    <submittedName>
        <fullName evidence="1">Uncharacterized protein</fullName>
    </submittedName>
</protein>
<sequence length="103" mass="10697">MSIGIAGTVTTLNNVDEHFSENTTIFQITSGVEGGMTPAVNLEAVPTGVKRDSEMGRARLDCQAAAGGDVCSLGVWANVECGGDLDGQEAACGAKWHDSRRGR</sequence>
<proteinExistence type="predicted"/>
<evidence type="ECO:0000313" key="2">
    <source>
        <dbReference type="Proteomes" id="UP000784294"/>
    </source>
</evidence>
<dbReference type="Proteomes" id="UP000784294">
    <property type="component" value="Unassembled WGS sequence"/>
</dbReference>
<organism evidence="1 2">
    <name type="scientific">Protopolystoma xenopodis</name>
    <dbReference type="NCBI Taxonomy" id="117903"/>
    <lineage>
        <taxon>Eukaryota</taxon>
        <taxon>Metazoa</taxon>
        <taxon>Spiralia</taxon>
        <taxon>Lophotrochozoa</taxon>
        <taxon>Platyhelminthes</taxon>
        <taxon>Monogenea</taxon>
        <taxon>Polyopisthocotylea</taxon>
        <taxon>Polystomatidea</taxon>
        <taxon>Polystomatidae</taxon>
        <taxon>Protopolystoma</taxon>
    </lineage>
</organism>
<accession>A0A448XHU7</accession>
<dbReference type="EMBL" id="CAAALY010253638">
    <property type="protein sequence ID" value="VEL36963.1"/>
    <property type="molecule type" value="Genomic_DNA"/>
</dbReference>
<reference evidence="1" key="1">
    <citation type="submission" date="2018-11" db="EMBL/GenBank/DDBJ databases">
        <authorList>
            <consortium name="Pathogen Informatics"/>
        </authorList>
    </citation>
    <scope>NUCLEOTIDE SEQUENCE</scope>
</reference>
<comment type="caution">
    <text evidence="1">The sequence shown here is derived from an EMBL/GenBank/DDBJ whole genome shotgun (WGS) entry which is preliminary data.</text>
</comment>
<evidence type="ECO:0000313" key="1">
    <source>
        <dbReference type="EMBL" id="VEL36963.1"/>
    </source>
</evidence>
<keyword evidence="2" id="KW-1185">Reference proteome</keyword>
<gene>
    <name evidence="1" type="ORF">PXEA_LOCUS30403</name>
</gene>
<dbReference type="AlphaFoldDB" id="A0A448XHU7"/>
<name>A0A448XHU7_9PLAT</name>